<evidence type="ECO:0000313" key="2">
    <source>
        <dbReference type="Proteomes" id="UP000197032"/>
    </source>
</evidence>
<dbReference type="Gene3D" id="1.10.10.10">
    <property type="entry name" value="Winged helix-like DNA-binding domain superfamily/Winged helix DNA-binding domain"/>
    <property type="match status" value="1"/>
</dbReference>
<reference evidence="2" key="1">
    <citation type="journal article" date="2017" name="Appl. Environ. Microbiol.">
        <title>Genomic analysis of Calderihabitans maritimus KKC1, a thermophilic hydrogenogenic carboxydotrophic bacterium isolated from marine sediment.</title>
        <authorList>
            <person name="Omae K."/>
            <person name="Yoneda Y."/>
            <person name="Fukuyama Y."/>
            <person name="Yoshida T."/>
            <person name="Sako Y."/>
        </authorList>
    </citation>
    <scope>NUCLEOTIDE SEQUENCE [LARGE SCALE GENOMIC DNA]</scope>
    <source>
        <strain evidence="2">KKC1</strain>
    </source>
</reference>
<protein>
    <submittedName>
        <fullName evidence="1">AsnC family transcriptional regulator</fullName>
    </submittedName>
</protein>
<accession>A0A1Z5HQY2</accession>
<dbReference type="InterPro" id="IPR030489">
    <property type="entry name" value="TR_Rrf2-type_CS"/>
</dbReference>
<comment type="caution">
    <text evidence="1">The sequence shown here is derived from an EMBL/GenBank/DDBJ whole genome shotgun (WGS) entry which is preliminary data.</text>
</comment>
<keyword evidence="2" id="KW-1185">Reference proteome</keyword>
<name>A0A1Z5HQY2_9FIRM</name>
<dbReference type="InterPro" id="IPR000944">
    <property type="entry name" value="Tscrpt_reg_Rrf2"/>
</dbReference>
<dbReference type="NCBIfam" id="TIGR00738">
    <property type="entry name" value="rrf2_super"/>
    <property type="match status" value="1"/>
</dbReference>
<evidence type="ECO:0000313" key="1">
    <source>
        <dbReference type="EMBL" id="GAW91936.1"/>
    </source>
</evidence>
<sequence>MKLNQATDYAFRAVLYMSRLPMGEVVEAKEIAEQEKIPLRFLLKIFRQLVAAGLVRSYRGVKGGYALAKHPKDISLRDVVEAVEGSIVMNRCLIEPEGCNKGGQPYCSIHHALSSIQKILIEELSRYDFYTLAGNSGRPE</sequence>
<dbReference type="Proteomes" id="UP000197032">
    <property type="component" value="Unassembled WGS sequence"/>
</dbReference>
<dbReference type="InterPro" id="IPR036390">
    <property type="entry name" value="WH_DNA-bd_sf"/>
</dbReference>
<dbReference type="PANTHER" id="PTHR33221:SF2">
    <property type="entry name" value="TRANSCRIPTIONAL REGULATOR"/>
    <property type="match status" value="1"/>
</dbReference>
<dbReference type="InterPro" id="IPR036388">
    <property type="entry name" value="WH-like_DNA-bd_sf"/>
</dbReference>
<dbReference type="PROSITE" id="PS01332">
    <property type="entry name" value="HTH_RRF2_1"/>
    <property type="match status" value="1"/>
</dbReference>
<dbReference type="PANTHER" id="PTHR33221">
    <property type="entry name" value="WINGED HELIX-TURN-HELIX TRANSCRIPTIONAL REGULATOR, RRF2 FAMILY"/>
    <property type="match status" value="1"/>
</dbReference>
<dbReference type="PROSITE" id="PS51197">
    <property type="entry name" value="HTH_RRF2_2"/>
    <property type="match status" value="1"/>
</dbReference>
<dbReference type="Pfam" id="PF02082">
    <property type="entry name" value="Rrf2"/>
    <property type="match status" value="1"/>
</dbReference>
<organism evidence="1 2">
    <name type="scientific">Calderihabitans maritimus</name>
    <dbReference type="NCBI Taxonomy" id="1246530"/>
    <lineage>
        <taxon>Bacteria</taxon>
        <taxon>Bacillati</taxon>
        <taxon>Bacillota</taxon>
        <taxon>Clostridia</taxon>
        <taxon>Neomoorellales</taxon>
        <taxon>Calderihabitantaceae</taxon>
        <taxon>Calderihabitans</taxon>
    </lineage>
</organism>
<dbReference type="AlphaFoldDB" id="A0A1Z5HQY2"/>
<gene>
    <name evidence="1" type="ORF">KKC1_10960</name>
</gene>
<dbReference type="SUPFAM" id="SSF46785">
    <property type="entry name" value="Winged helix' DNA-binding domain"/>
    <property type="match status" value="1"/>
</dbReference>
<dbReference type="OrthoDB" id="9808360at2"/>
<dbReference type="GO" id="GO:0005829">
    <property type="term" value="C:cytosol"/>
    <property type="evidence" value="ECO:0007669"/>
    <property type="project" value="TreeGrafter"/>
</dbReference>
<dbReference type="EMBL" id="BDGJ01000042">
    <property type="protein sequence ID" value="GAW91936.1"/>
    <property type="molecule type" value="Genomic_DNA"/>
</dbReference>
<dbReference type="RefSeq" id="WP_088553382.1">
    <property type="nucleotide sequence ID" value="NZ_BDGJ01000042.1"/>
</dbReference>
<proteinExistence type="predicted"/>
<dbReference type="GO" id="GO:0003700">
    <property type="term" value="F:DNA-binding transcription factor activity"/>
    <property type="evidence" value="ECO:0007669"/>
    <property type="project" value="TreeGrafter"/>
</dbReference>